<feature type="signal peptide" evidence="1">
    <location>
        <begin position="1"/>
        <end position="19"/>
    </location>
</feature>
<dbReference type="Proteomes" id="UP000625283">
    <property type="component" value="Unassembled WGS sequence"/>
</dbReference>
<proteinExistence type="predicted"/>
<dbReference type="EMBL" id="JAERTY010000003">
    <property type="protein sequence ID" value="MBL1408445.1"/>
    <property type="molecule type" value="Genomic_DNA"/>
</dbReference>
<reference evidence="2 3" key="1">
    <citation type="submission" date="2021-01" db="EMBL/GenBank/DDBJ databases">
        <title>C459-1 draft genome sequence.</title>
        <authorList>
            <person name="Zhang X.-F."/>
        </authorList>
    </citation>
    <scope>NUCLEOTIDE SEQUENCE [LARGE SCALE GENOMIC DNA]</scope>
    <source>
        <strain evidence="3">C459-1</strain>
    </source>
</reference>
<evidence type="ECO:0000256" key="1">
    <source>
        <dbReference type="SAM" id="SignalP"/>
    </source>
</evidence>
<protein>
    <recommendedName>
        <fullName evidence="4">DUF4412 domain-containing protein</fullName>
    </recommendedName>
</protein>
<accession>A0ABS1R2B7</accession>
<organism evidence="2 3">
    <name type="scientific">Sphingobacterium faecale</name>
    <dbReference type="NCBI Taxonomy" id="2803775"/>
    <lineage>
        <taxon>Bacteria</taxon>
        <taxon>Pseudomonadati</taxon>
        <taxon>Bacteroidota</taxon>
        <taxon>Sphingobacteriia</taxon>
        <taxon>Sphingobacteriales</taxon>
        <taxon>Sphingobacteriaceae</taxon>
        <taxon>Sphingobacterium</taxon>
    </lineage>
</organism>
<keyword evidence="1" id="KW-0732">Signal</keyword>
<evidence type="ECO:0000313" key="2">
    <source>
        <dbReference type="EMBL" id="MBL1408445.1"/>
    </source>
</evidence>
<gene>
    <name evidence="2" type="ORF">JKG61_06740</name>
</gene>
<evidence type="ECO:0000313" key="3">
    <source>
        <dbReference type="Proteomes" id="UP000625283"/>
    </source>
</evidence>
<evidence type="ECO:0008006" key="4">
    <source>
        <dbReference type="Google" id="ProtNLM"/>
    </source>
</evidence>
<name>A0ABS1R2B7_9SPHI</name>
<dbReference type="RefSeq" id="WP_202102206.1">
    <property type="nucleotide sequence ID" value="NZ_JAERTY010000003.1"/>
</dbReference>
<keyword evidence="3" id="KW-1185">Reference proteome</keyword>
<comment type="caution">
    <text evidence="2">The sequence shown here is derived from an EMBL/GenBank/DDBJ whole genome shotgun (WGS) entry which is preliminary data.</text>
</comment>
<sequence>MRNIILSCLAMTFAHFVSAQIQIGVKEVRKTGNLTVDIYREDVEINEEGTVIRKTVEETNYTVQQKLVLHPDKYKMLKNSSKQLQAYSNANASFVLSDDKEIGKTAPSDPIKYYHTRKEWAICNDENLRLVYDELSSGILEKHHSGISIKLYPGDSKEKMLDDEMLTRAMDEFERQRMAKKREDDLRAGKVIKEEEYFVPASLPSAAPFHVYFFTMAGPRAENTLTKNFGVEGQSKSYDCEFDKWRVPEVVYARLYSNISAEMTVEKNANKRYRTVGIQEIDNLMSNSKTGATLVGGVTEYVPSPMGYTKELRVYTLRID</sequence>
<feature type="chain" id="PRO_5045401864" description="DUF4412 domain-containing protein" evidence="1">
    <location>
        <begin position="20"/>
        <end position="320"/>
    </location>
</feature>